<dbReference type="GO" id="GO:0004364">
    <property type="term" value="F:glutathione transferase activity"/>
    <property type="evidence" value="ECO:0007669"/>
    <property type="project" value="UniProtKB-EC"/>
</dbReference>
<evidence type="ECO:0000313" key="6">
    <source>
        <dbReference type="Proteomes" id="UP000539372"/>
    </source>
</evidence>
<dbReference type="EC" id="2.5.1.18" evidence="1"/>
<dbReference type="CDD" id="cd00570">
    <property type="entry name" value="GST_N_family"/>
    <property type="match status" value="1"/>
</dbReference>
<dbReference type="AlphaFoldDB" id="A0A7Y0HGE0"/>
<keyword evidence="2 5" id="KW-0808">Transferase</keyword>
<dbReference type="GO" id="GO:0043295">
    <property type="term" value="F:glutathione binding"/>
    <property type="evidence" value="ECO:0007669"/>
    <property type="project" value="TreeGrafter"/>
</dbReference>
<feature type="domain" description="GST N-terminal" evidence="3">
    <location>
        <begin position="3"/>
        <end position="83"/>
    </location>
</feature>
<proteinExistence type="predicted"/>
<name>A0A7Y0HGE0_9PROT</name>
<dbReference type="InterPro" id="IPR040079">
    <property type="entry name" value="Glutathione_S-Trfase"/>
</dbReference>
<dbReference type="Proteomes" id="UP000539372">
    <property type="component" value="Unassembled WGS sequence"/>
</dbReference>
<gene>
    <name evidence="5" type="ORF">HH303_07205</name>
</gene>
<dbReference type="RefSeq" id="WP_169624555.1">
    <property type="nucleotide sequence ID" value="NZ_JABBNT010000002.1"/>
</dbReference>
<dbReference type="InterPro" id="IPR036282">
    <property type="entry name" value="Glutathione-S-Trfase_C_sf"/>
</dbReference>
<dbReference type="InterPro" id="IPR036249">
    <property type="entry name" value="Thioredoxin-like_sf"/>
</dbReference>
<dbReference type="EMBL" id="JABBNT010000002">
    <property type="protein sequence ID" value="NMM44259.1"/>
    <property type="molecule type" value="Genomic_DNA"/>
</dbReference>
<evidence type="ECO:0000259" key="3">
    <source>
        <dbReference type="PROSITE" id="PS50404"/>
    </source>
</evidence>
<dbReference type="InterPro" id="IPR010987">
    <property type="entry name" value="Glutathione-S-Trfase_C-like"/>
</dbReference>
<keyword evidence="6" id="KW-1185">Reference proteome</keyword>
<dbReference type="SFLD" id="SFLDS00019">
    <property type="entry name" value="Glutathione_Transferase_(cytos"/>
    <property type="match status" value="1"/>
</dbReference>
<dbReference type="InterPro" id="IPR004045">
    <property type="entry name" value="Glutathione_S-Trfase_N"/>
</dbReference>
<dbReference type="GO" id="GO:0006749">
    <property type="term" value="P:glutathione metabolic process"/>
    <property type="evidence" value="ECO:0007669"/>
    <property type="project" value="TreeGrafter"/>
</dbReference>
<dbReference type="PROSITE" id="PS50404">
    <property type="entry name" value="GST_NTER"/>
    <property type="match status" value="1"/>
</dbReference>
<dbReference type="Gene3D" id="1.20.1050.10">
    <property type="match status" value="1"/>
</dbReference>
<dbReference type="Pfam" id="PF13417">
    <property type="entry name" value="GST_N_3"/>
    <property type="match status" value="1"/>
</dbReference>
<reference evidence="5 6" key="1">
    <citation type="submission" date="2020-04" db="EMBL/GenBank/DDBJ databases">
        <title>Rhodospirillaceae bacterium KN72 isolated from deep sea.</title>
        <authorList>
            <person name="Zhang D.-C."/>
        </authorList>
    </citation>
    <scope>NUCLEOTIDE SEQUENCE [LARGE SCALE GENOMIC DNA]</scope>
    <source>
        <strain evidence="5 6">KN72</strain>
    </source>
</reference>
<dbReference type="GO" id="GO:0005737">
    <property type="term" value="C:cytoplasm"/>
    <property type="evidence" value="ECO:0007669"/>
    <property type="project" value="TreeGrafter"/>
</dbReference>
<sequence>MSAPLTLFGYRYSSYTRIVRIVLRELRISYAYHEADPFSENPPKDLLDIHPFGHVPALRHGTFALYETAVITRYLCETFRGEDGKSPLLPDDTRKAARMAQVIAIIDGHGYRPMVRQVFAQRVFGPAEGRTPDETEIAAGMKASAKVLSVLDGIAAEGLCLDGRTATLADCHLAPTIDYFIKAPEGAALFDTYPALAHWWRSLPVRAALDATDPGLPNDGT</sequence>
<dbReference type="PROSITE" id="PS50405">
    <property type="entry name" value="GST_CTER"/>
    <property type="match status" value="1"/>
</dbReference>
<dbReference type="SFLD" id="SFLDG00358">
    <property type="entry name" value="Main_(cytGST)"/>
    <property type="match status" value="1"/>
</dbReference>
<evidence type="ECO:0000259" key="4">
    <source>
        <dbReference type="PROSITE" id="PS50405"/>
    </source>
</evidence>
<protein>
    <recommendedName>
        <fullName evidence="1">glutathione transferase</fullName>
        <ecNumber evidence="1">2.5.1.18</ecNumber>
    </recommendedName>
</protein>
<dbReference type="PANTHER" id="PTHR43900:SF3">
    <property type="entry name" value="GLUTATHIONE S-TRANSFERASE RHO"/>
    <property type="match status" value="1"/>
</dbReference>
<evidence type="ECO:0000313" key="5">
    <source>
        <dbReference type="EMBL" id="NMM44259.1"/>
    </source>
</evidence>
<dbReference type="SUPFAM" id="SSF52833">
    <property type="entry name" value="Thioredoxin-like"/>
    <property type="match status" value="1"/>
</dbReference>
<dbReference type="SUPFAM" id="SSF47616">
    <property type="entry name" value="GST C-terminal domain-like"/>
    <property type="match status" value="1"/>
</dbReference>
<organism evidence="5 6">
    <name type="scientific">Pacificispira spongiicola</name>
    <dbReference type="NCBI Taxonomy" id="2729598"/>
    <lineage>
        <taxon>Bacteria</taxon>
        <taxon>Pseudomonadati</taxon>
        <taxon>Pseudomonadota</taxon>
        <taxon>Alphaproteobacteria</taxon>
        <taxon>Rhodospirillales</taxon>
        <taxon>Rhodospirillaceae</taxon>
        <taxon>Pacificispira</taxon>
    </lineage>
</organism>
<evidence type="ECO:0000256" key="2">
    <source>
        <dbReference type="ARBA" id="ARBA00022679"/>
    </source>
</evidence>
<dbReference type="InterPro" id="IPR004046">
    <property type="entry name" value="GST_C"/>
</dbReference>
<dbReference type="Gene3D" id="3.40.30.10">
    <property type="entry name" value="Glutaredoxin"/>
    <property type="match status" value="1"/>
</dbReference>
<dbReference type="PANTHER" id="PTHR43900">
    <property type="entry name" value="GLUTATHIONE S-TRANSFERASE RHO"/>
    <property type="match status" value="1"/>
</dbReference>
<dbReference type="Pfam" id="PF00043">
    <property type="entry name" value="GST_C"/>
    <property type="match status" value="1"/>
</dbReference>
<comment type="caution">
    <text evidence="5">The sequence shown here is derived from an EMBL/GenBank/DDBJ whole genome shotgun (WGS) entry which is preliminary data.</text>
</comment>
<accession>A0A7Y0HGE0</accession>
<feature type="domain" description="GST C-terminal" evidence="4">
    <location>
        <begin position="92"/>
        <end position="221"/>
    </location>
</feature>
<evidence type="ECO:0000256" key="1">
    <source>
        <dbReference type="ARBA" id="ARBA00012452"/>
    </source>
</evidence>